<protein>
    <submittedName>
        <fullName evidence="3">Syntaxin 8</fullName>
    </submittedName>
</protein>
<keyword evidence="1" id="KW-0812">Transmembrane</keyword>
<evidence type="ECO:0000313" key="4">
    <source>
        <dbReference type="Proteomes" id="UP000292447"/>
    </source>
</evidence>
<feature type="domain" description="T-SNARE coiled-coil homology" evidence="2">
    <location>
        <begin position="181"/>
        <end position="243"/>
    </location>
</feature>
<dbReference type="PROSITE" id="PS50192">
    <property type="entry name" value="T_SNARE"/>
    <property type="match status" value="1"/>
</dbReference>
<dbReference type="CDD" id="cd15859">
    <property type="entry name" value="SNARE_SYN8"/>
    <property type="match status" value="1"/>
</dbReference>
<dbReference type="STRING" id="2163413.A0A4P6XRK2"/>
<dbReference type="Gene3D" id="1.20.5.110">
    <property type="match status" value="1"/>
</dbReference>
<keyword evidence="4" id="KW-1185">Reference proteome</keyword>
<organism evidence="3 4">
    <name type="scientific">Metschnikowia aff. pulcherrima</name>
    <dbReference type="NCBI Taxonomy" id="2163413"/>
    <lineage>
        <taxon>Eukaryota</taxon>
        <taxon>Fungi</taxon>
        <taxon>Dikarya</taxon>
        <taxon>Ascomycota</taxon>
        <taxon>Saccharomycotina</taxon>
        <taxon>Pichiomycetes</taxon>
        <taxon>Metschnikowiaceae</taxon>
        <taxon>Metschnikowia</taxon>
    </lineage>
</organism>
<accession>A0A4P6XRK2</accession>
<reference evidence="4" key="1">
    <citation type="submission" date="2019-03" db="EMBL/GenBank/DDBJ databases">
        <title>Snf2 controls pulcherriminic acid biosynthesis and connects pigmentation and antifungal activity of the yeast Metschnikowia pulcherrima.</title>
        <authorList>
            <person name="Gore-Lloyd D."/>
            <person name="Sumann I."/>
            <person name="Brachmann A.O."/>
            <person name="Schneeberger K."/>
            <person name="Ortiz-Merino R.A."/>
            <person name="Moreno-Beltran M."/>
            <person name="Schlaefli M."/>
            <person name="Kirner P."/>
            <person name="Santos Kron A."/>
            <person name="Wolfe K.H."/>
            <person name="Piel J."/>
            <person name="Ahrens C.H."/>
            <person name="Henk D."/>
            <person name="Freimoser F.M."/>
        </authorList>
    </citation>
    <scope>NUCLEOTIDE SEQUENCE [LARGE SCALE GENOMIC DNA]</scope>
    <source>
        <strain evidence="4">APC 1.2</strain>
    </source>
</reference>
<evidence type="ECO:0000256" key="1">
    <source>
        <dbReference type="SAM" id="Phobius"/>
    </source>
</evidence>
<keyword evidence="1" id="KW-0472">Membrane</keyword>
<proteinExistence type="predicted"/>
<dbReference type="SUPFAM" id="SSF58038">
    <property type="entry name" value="SNARE fusion complex"/>
    <property type="match status" value="1"/>
</dbReference>
<name>A0A4P6XRK2_9ASCO</name>
<dbReference type="AlphaFoldDB" id="A0A4P6XRK2"/>
<gene>
    <name evidence="3" type="primary">MPUL0C07180</name>
    <name evidence="3" type="ORF">METSCH_C07180</name>
</gene>
<dbReference type="SMART" id="SM00397">
    <property type="entry name" value="t_SNARE"/>
    <property type="match status" value="1"/>
</dbReference>
<feature type="transmembrane region" description="Helical" evidence="1">
    <location>
        <begin position="252"/>
        <end position="270"/>
    </location>
</feature>
<dbReference type="EMBL" id="CP034458">
    <property type="protein sequence ID" value="QBM88738.1"/>
    <property type="molecule type" value="Genomic_DNA"/>
</dbReference>
<keyword evidence="1" id="KW-1133">Transmembrane helix</keyword>
<evidence type="ECO:0000313" key="3">
    <source>
        <dbReference type="EMBL" id="QBM88738.1"/>
    </source>
</evidence>
<sequence length="271" mass="30425">MATSTKSIQAQLAKAAVYIEQLDELLEERERLVSVLHLTPSNADNLDIINLLAKTKAGLEYAQGDLAGGISKELSQELLQTANSYNEKISQLANDPYINVDEYQFHALETSENELNGPKKSVRFKDFDAEESADDSTQMRNQLMGTQGQFRPYTDDFEETEDRNTLLSVDTSNEELFALHQQQMVQQDAHLDALHASIRTQHSMGVNIHDELDEHLILLNDLELGVDGSHTRVRRATRGIALFRRKVRENGSLATIVVLTVILILLLVVLN</sequence>
<evidence type="ECO:0000259" key="2">
    <source>
        <dbReference type="PROSITE" id="PS50192"/>
    </source>
</evidence>
<dbReference type="InterPro" id="IPR000727">
    <property type="entry name" value="T_SNARE_dom"/>
</dbReference>
<dbReference type="Proteomes" id="UP000292447">
    <property type="component" value="Chromosome III"/>
</dbReference>